<keyword evidence="5" id="KW-0520">NAD</keyword>
<dbReference type="InterPro" id="IPR036291">
    <property type="entry name" value="NAD(P)-bd_dom_sf"/>
</dbReference>
<dbReference type="RefSeq" id="WP_306862399.1">
    <property type="nucleotide sequence ID" value="NZ_JAUSRB010000002.1"/>
</dbReference>
<dbReference type="Gene3D" id="3.90.180.10">
    <property type="entry name" value="Medium-chain alcohol dehydrogenases, catalytic domain"/>
    <property type="match status" value="1"/>
</dbReference>
<evidence type="ECO:0000256" key="2">
    <source>
        <dbReference type="ARBA" id="ARBA00022723"/>
    </source>
</evidence>
<dbReference type="InterPro" id="IPR020843">
    <property type="entry name" value="ER"/>
</dbReference>
<sequence>MRIRGAVLEEIGRSRPYAESRPLSVSELELDPPGPGELLVRIEAAGVCHSDLSVVDGNRVRPVPMLLGHEAAGLVEQVGTGVDDVEVGRRVVMTFLPRCGGCEGCATDGVTPCVPGSAANNRGALLAGGVRLRRDGAEVLHHLGVSAFATHAVVDRHSVVPVGEDVPPEVAAILGCAVLTGGGAVINVGRPSAGQTVMVVGLGGVGMAALITALAFDGVTVIGVDGNPDKLVTAQELGAHAVYRPAEVVELGIKAPIVVEAAGNARAFETAVTATAPGGRTVTVGLPAPDARASISPLGLVAEGRTIVGSYLGSAVPARDIPVFAQMWREGRLPVEALVSSRIRLSAVNEAMDQLADGTAIRQVIVFDDADGR</sequence>
<reference evidence="8 9" key="1">
    <citation type="submission" date="2023-07" db="EMBL/GenBank/DDBJ databases">
        <title>Sequencing the genomes of 1000 actinobacteria strains.</title>
        <authorList>
            <person name="Klenk H.-P."/>
        </authorList>
    </citation>
    <scope>NUCLEOTIDE SEQUENCE [LARGE SCALE GENOMIC DNA]</scope>
    <source>
        <strain evidence="8 9">DSM 44109</strain>
    </source>
</reference>
<proteinExistence type="inferred from homology"/>
<dbReference type="InterPro" id="IPR011032">
    <property type="entry name" value="GroES-like_sf"/>
</dbReference>
<comment type="similarity">
    <text evidence="1 6">Belongs to the zinc-containing alcohol dehydrogenase family.</text>
</comment>
<dbReference type="InterPro" id="IPR013149">
    <property type="entry name" value="ADH-like_C"/>
</dbReference>
<evidence type="ECO:0000259" key="7">
    <source>
        <dbReference type="SMART" id="SM00829"/>
    </source>
</evidence>
<evidence type="ECO:0000313" key="8">
    <source>
        <dbReference type="EMBL" id="MDP9864490.1"/>
    </source>
</evidence>
<accession>A0ABT9R7V2</accession>
<dbReference type="InterPro" id="IPR002328">
    <property type="entry name" value="ADH_Zn_CS"/>
</dbReference>
<dbReference type="SMART" id="SM00829">
    <property type="entry name" value="PKS_ER"/>
    <property type="match status" value="1"/>
</dbReference>
<dbReference type="PANTHER" id="PTHR43880:SF12">
    <property type="entry name" value="ALCOHOL DEHYDROGENASE CLASS-3"/>
    <property type="match status" value="1"/>
</dbReference>
<dbReference type="SUPFAM" id="SSF50129">
    <property type="entry name" value="GroES-like"/>
    <property type="match status" value="2"/>
</dbReference>
<dbReference type="GO" id="GO:0004022">
    <property type="term" value="F:alcohol dehydrogenase (NAD+) activity"/>
    <property type="evidence" value="ECO:0007669"/>
    <property type="project" value="UniProtKB-EC"/>
</dbReference>
<evidence type="ECO:0000256" key="1">
    <source>
        <dbReference type="ARBA" id="ARBA00008072"/>
    </source>
</evidence>
<evidence type="ECO:0000256" key="4">
    <source>
        <dbReference type="ARBA" id="ARBA00023002"/>
    </source>
</evidence>
<evidence type="ECO:0000256" key="3">
    <source>
        <dbReference type="ARBA" id="ARBA00022833"/>
    </source>
</evidence>
<keyword evidence="2 6" id="KW-0479">Metal-binding</keyword>
<keyword evidence="4 8" id="KW-0560">Oxidoreductase</keyword>
<dbReference type="SUPFAM" id="SSF51735">
    <property type="entry name" value="NAD(P)-binding Rossmann-fold domains"/>
    <property type="match status" value="1"/>
</dbReference>
<dbReference type="Pfam" id="PF08240">
    <property type="entry name" value="ADH_N"/>
    <property type="match status" value="1"/>
</dbReference>
<comment type="cofactor">
    <cofactor evidence="6">
        <name>Zn(2+)</name>
        <dbReference type="ChEBI" id="CHEBI:29105"/>
    </cofactor>
</comment>
<dbReference type="Proteomes" id="UP001230426">
    <property type="component" value="Unassembled WGS sequence"/>
</dbReference>
<protein>
    <submittedName>
        <fullName evidence="8">Alcohol dehydrogenase</fullName>
        <ecNumber evidence="8">1.1.1.1</ecNumber>
    </submittedName>
</protein>
<gene>
    <name evidence="8" type="ORF">J2S55_003756</name>
</gene>
<keyword evidence="3 6" id="KW-0862">Zinc</keyword>
<dbReference type="EC" id="1.1.1.1" evidence="8"/>
<feature type="domain" description="Enoyl reductase (ER)" evidence="7">
    <location>
        <begin position="18"/>
        <end position="366"/>
    </location>
</feature>
<dbReference type="Pfam" id="PF00107">
    <property type="entry name" value="ADH_zinc_N"/>
    <property type="match status" value="1"/>
</dbReference>
<evidence type="ECO:0000256" key="5">
    <source>
        <dbReference type="ARBA" id="ARBA00023027"/>
    </source>
</evidence>
<evidence type="ECO:0000313" key="9">
    <source>
        <dbReference type="Proteomes" id="UP001230426"/>
    </source>
</evidence>
<dbReference type="InterPro" id="IPR013154">
    <property type="entry name" value="ADH-like_N"/>
</dbReference>
<name>A0ABT9R7V2_9ACTN</name>
<evidence type="ECO:0000256" key="6">
    <source>
        <dbReference type="RuleBase" id="RU361277"/>
    </source>
</evidence>
<dbReference type="EMBL" id="JAUSRB010000002">
    <property type="protein sequence ID" value="MDP9864490.1"/>
    <property type="molecule type" value="Genomic_DNA"/>
</dbReference>
<organism evidence="8 9">
    <name type="scientific">Streptosporangium brasiliense</name>
    <dbReference type="NCBI Taxonomy" id="47480"/>
    <lineage>
        <taxon>Bacteria</taxon>
        <taxon>Bacillati</taxon>
        <taxon>Actinomycetota</taxon>
        <taxon>Actinomycetes</taxon>
        <taxon>Streptosporangiales</taxon>
        <taxon>Streptosporangiaceae</taxon>
        <taxon>Streptosporangium</taxon>
    </lineage>
</organism>
<dbReference type="PROSITE" id="PS00059">
    <property type="entry name" value="ADH_ZINC"/>
    <property type="match status" value="1"/>
</dbReference>
<keyword evidence="9" id="KW-1185">Reference proteome</keyword>
<dbReference type="PANTHER" id="PTHR43880">
    <property type="entry name" value="ALCOHOL DEHYDROGENASE"/>
    <property type="match status" value="1"/>
</dbReference>
<comment type="caution">
    <text evidence="8">The sequence shown here is derived from an EMBL/GenBank/DDBJ whole genome shotgun (WGS) entry which is preliminary data.</text>
</comment>
<dbReference type="Gene3D" id="3.40.50.720">
    <property type="entry name" value="NAD(P)-binding Rossmann-like Domain"/>
    <property type="match status" value="1"/>
</dbReference>